<comment type="caution">
    <text evidence="2">The sequence shown here is derived from an EMBL/GenBank/DDBJ whole genome shotgun (WGS) entry which is preliminary data.</text>
</comment>
<dbReference type="EMBL" id="JAEPBH010000031">
    <property type="protein sequence ID" value="MBK4716085.1"/>
    <property type="molecule type" value="Genomic_DNA"/>
</dbReference>
<evidence type="ECO:0000256" key="1">
    <source>
        <dbReference type="SAM" id="Phobius"/>
    </source>
</evidence>
<evidence type="ECO:0000313" key="3">
    <source>
        <dbReference type="Proteomes" id="UP000659047"/>
    </source>
</evidence>
<dbReference type="Proteomes" id="UP000659047">
    <property type="component" value="Unassembled WGS sequence"/>
</dbReference>
<dbReference type="RefSeq" id="WP_238714301.1">
    <property type="nucleotide sequence ID" value="NZ_JAEPBH010000031.1"/>
</dbReference>
<keyword evidence="1" id="KW-0812">Transmembrane</keyword>
<name>A0A8K0XX11_9ENTR</name>
<feature type="transmembrane region" description="Helical" evidence="1">
    <location>
        <begin position="58"/>
        <end position="78"/>
    </location>
</feature>
<accession>A0A8K0XX11</accession>
<keyword evidence="1" id="KW-0472">Membrane</keyword>
<keyword evidence="1" id="KW-1133">Transmembrane helix</keyword>
<dbReference type="AlphaFoldDB" id="A0A8K0XX11"/>
<feature type="transmembrane region" description="Helical" evidence="1">
    <location>
        <begin position="90"/>
        <end position="109"/>
    </location>
</feature>
<keyword evidence="3" id="KW-1185">Reference proteome</keyword>
<protein>
    <submittedName>
        <fullName evidence="2">Uncharacterized protein</fullName>
    </submittedName>
</protein>
<proteinExistence type="predicted"/>
<reference evidence="2" key="1">
    <citation type="submission" date="2021-01" db="EMBL/GenBank/DDBJ databases">
        <title>Intestinitalea alba gen. nov., sp. nov., a novel genus of the family Enterobacteriaceae, isolated from the gut of the plastic-eating mealworm Tenebrio molitor L.</title>
        <authorList>
            <person name="Yang Y."/>
        </authorList>
    </citation>
    <scope>NUCLEOTIDE SEQUENCE</scope>
    <source>
        <strain evidence="2">BIT-L3</strain>
    </source>
</reference>
<evidence type="ECO:0000313" key="2">
    <source>
        <dbReference type="EMBL" id="MBK4716085.1"/>
    </source>
</evidence>
<gene>
    <name evidence="2" type="ORF">JJB97_12270</name>
</gene>
<sequence length="143" mass="15409">MVESAGAGLTSRAADMAALFSEKGLNKAHWPPLNRRSQSVDKEGKTGFFLLCGKQAKINALILLIFYCVSSILSASGWGLSAASAPLKRGVFVGFVGAYSGLAITSLRARVSAYIAKKRAKKYFYPLQIVVKEGKNGFFPSLW</sequence>
<organism evidence="2 3">
    <name type="scientific">Tenebrionibacter intestinalis</name>
    <dbReference type="NCBI Taxonomy" id="2799638"/>
    <lineage>
        <taxon>Bacteria</taxon>
        <taxon>Pseudomonadati</taxon>
        <taxon>Pseudomonadota</taxon>
        <taxon>Gammaproteobacteria</taxon>
        <taxon>Enterobacterales</taxon>
        <taxon>Enterobacteriaceae</taxon>
        <taxon>Tenebrionibacter/Tenebrionicola group</taxon>
        <taxon>Tenebrionibacter</taxon>
    </lineage>
</organism>